<feature type="domain" description="Protein kinase" evidence="2">
    <location>
        <begin position="1"/>
        <end position="166"/>
    </location>
</feature>
<evidence type="ECO:0000313" key="3">
    <source>
        <dbReference type="EMBL" id="CAF1352722.1"/>
    </source>
</evidence>
<dbReference type="Proteomes" id="UP000677228">
    <property type="component" value="Unassembled WGS sequence"/>
</dbReference>
<dbReference type="EMBL" id="CAJNOK010022748">
    <property type="protein sequence ID" value="CAF1352722.1"/>
    <property type="molecule type" value="Genomic_DNA"/>
</dbReference>
<dbReference type="EMBL" id="CAJOBC010089136">
    <property type="protein sequence ID" value="CAF4377332.1"/>
    <property type="molecule type" value="Genomic_DNA"/>
</dbReference>
<dbReference type="GO" id="GO:1902554">
    <property type="term" value="C:serine/threonine protein kinase complex"/>
    <property type="evidence" value="ECO:0007669"/>
    <property type="project" value="TreeGrafter"/>
</dbReference>
<dbReference type="PANTHER" id="PTHR48014:SF21">
    <property type="entry name" value="SERINE_THREONINE-PROTEIN KINASE FRAY2"/>
    <property type="match status" value="1"/>
</dbReference>
<dbReference type="Proteomes" id="UP000681722">
    <property type="component" value="Unassembled WGS sequence"/>
</dbReference>
<dbReference type="InterPro" id="IPR011009">
    <property type="entry name" value="Kinase-like_dom_sf"/>
</dbReference>
<accession>A0A815UIG7</accession>
<evidence type="ECO:0000256" key="1">
    <source>
        <dbReference type="ARBA" id="ARBA00008874"/>
    </source>
</evidence>
<dbReference type="GO" id="GO:0006611">
    <property type="term" value="P:protein export from nucleus"/>
    <property type="evidence" value="ECO:0007669"/>
    <property type="project" value="TreeGrafter"/>
</dbReference>
<gene>
    <name evidence="4" type="ORF">GPM918_LOCUS37401</name>
    <name evidence="3" type="ORF">OVA965_LOCUS30872</name>
    <name evidence="6" type="ORF">SRO942_LOCUS38165</name>
    <name evidence="5" type="ORF">TMI583_LOCUS31691</name>
</gene>
<dbReference type="InterPro" id="IPR047173">
    <property type="entry name" value="STRAD_A/B-like"/>
</dbReference>
<evidence type="ECO:0000313" key="5">
    <source>
        <dbReference type="EMBL" id="CAF4163286.1"/>
    </source>
</evidence>
<dbReference type="Proteomes" id="UP000663829">
    <property type="component" value="Unassembled WGS sequence"/>
</dbReference>
<comment type="caution">
    <text evidence="4">The sequence shown here is derived from an EMBL/GenBank/DDBJ whole genome shotgun (WGS) entry which is preliminary data.</text>
</comment>
<dbReference type="EMBL" id="CAJNOQ010023589">
    <property type="protein sequence ID" value="CAF1517524.1"/>
    <property type="molecule type" value="Genomic_DNA"/>
</dbReference>
<evidence type="ECO:0000259" key="2">
    <source>
        <dbReference type="PROSITE" id="PS50011"/>
    </source>
</evidence>
<dbReference type="GO" id="GO:0004672">
    <property type="term" value="F:protein kinase activity"/>
    <property type="evidence" value="ECO:0007669"/>
    <property type="project" value="InterPro"/>
</dbReference>
<name>A0A815UIG7_9BILA</name>
<feature type="non-terminal residue" evidence="4">
    <location>
        <position position="225"/>
    </location>
</feature>
<dbReference type="PANTHER" id="PTHR48014">
    <property type="entry name" value="SERINE/THREONINE-PROTEIN KINASE FRAY2"/>
    <property type="match status" value="1"/>
</dbReference>
<dbReference type="GO" id="GO:0043539">
    <property type="term" value="F:protein serine/threonine kinase activator activity"/>
    <property type="evidence" value="ECO:0007669"/>
    <property type="project" value="InterPro"/>
</dbReference>
<comment type="similarity">
    <text evidence="1">Belongs to the protein kinase superfamily. STE Ser/Thr protein kinase family. STE20 subfamily.</text>
</comment>
<dbReference type="Proteomes" id="UP000682733">
    <property type="component" value="Unassembled WGS sequence"/>
</dbReference>
<dbReference type="OrthoDB" id="840771at2759"/>
<proteinExistence type="inferred from homology"/>
<dbReference type="PROSITE" id="PS50011">
    <property type="entry name" value="PROTEIN_KINASE_DOM"/>
    <property type="match status" value="1"/>
</dbReference>
<evidence type="ECO:0000313" key="7">
    <source>
        <dbReference type="Proteomes" id="UP000663829"/>
    </source>
</evidence>
<sequence length="225" mass="25963">AVSTKNIYICDDGRVLLDNFSHCISLISDGKLRRQIYDFDDDLKDEILYLAPEIIFQSADGYNMKSDIYSLGITACELANGTHSYANLDYTNILLIKVQGVQPYLLDQTQLSTEILEQPDKHNEPFINEIKKRRYSKDFHSFVSCCVATHLNYRCSVDELQTHSFMKQAKKMSNDLHHFVDEITKITGSQLEQQRSQNNDNIQLIGDIFGNMDHSNKEHTPTWEF</sequence>
<dbReference type="SUPFAM" id="SSF56112">
    <property type="entry name" value="Protein kinase-like (PK-like)"/>
    <property type="match status" value="1"/>
</dbReference>
<keyword evidence="7" id="KW-1185">Reference proteome</keyword>
<evidence type="ECO:0000313" key="4">
    <source>
        <dbReference type="EMBL" id="CAF1517524.1"/>
    </source>
</evidence>
<dbReference type="EMBL" id="CAJOBA010044394">
    <property type="protein sequence ID" value="CAF4163286.1"/>
    <property type="molecule type" value="Genomic_DNA"/>
</dbReference>
<dbReference type="Gene3D" id="1.10.510.10">
    <property type="entry name" value="Transferase(Phosphotransferase) domain 1"/>
    <property type="match status" value="1"/>
</dbReference>
<dbReference type="Pfam" id="PF00069">
    <property type="entry name" value="Pkinase"/>
    <property type="match status" value="1"/>
</dbReference>
<dbReference type="GO" id="GO:0005524">
    <property type="term" value="F:ATP binding"/>
    <property type="evidence" value="ECO:0007669"/>
    <property type="project" value="InterPro"/>
</dbReference>
<dbReference type="InterPro" id="IPR000719">
    <property type="entry name" value="Prot_kinase_dom"/>
</dbReference>
<reference evidence="4" key="1">
    <citation type="submission" date="2021-02" db="EMBL/GenBank/DDBJ databases">
        <authorList>
            <person name="Nowell W R."/>
        </authorList>
    </citation>
    <scope>NUCLEOTIDE SEQUENCE</scope>
</reference>
<protein>
    <recommendedName>
        <fullName evidence="2">Protein kinase domain-containing protein</fullName>
    </recommendedName>
</protein>
<dbReference type="AlphaFoldDB" id="A0A815UIG7"/>
<organism evidence="4 7">
    <name type="scientific">Didymodactylos carnosus</name>
    <dbReference type="NCBI Taxonomy" id="1234261"/>
    <lineage>
        <taxon>Eukaryota</taxon>
        <taxon>Metazoa</taxon>
        <taxon>Spiralia</taxon>
        <taxon>Gnathifera</taxon>
        <taxon>Rotifera</taxon>
        <taxon>Eurotatoria</taxon>
        <taxon>Bdelloidea</taxon>
        <taxon>Philodinida</taxon>
        <taxon>Philodinidae</taxon>
        <taxon>Didymodactylos</taxon>
    </lineage>
</organism>
<evidence type="ECO:0000313" key="6">
    <source>
        <dbReference type="EMBL" id="CAF4377332.1"/>
    </source>
</evidence>